<protein>
    <submittedName>
        <fullName evidence="2">Uncharacterized protein</fullName>
    </submittedName>
</protein>
<keyword evidence="3" id="KW-1185">Reference proteome</keyword>
<feature type="region of interest" description="Disordered" evidence="1">
    <location>
        <begin position="72"/>
        <end position="97"/>
    </location>
</feature>
<proteinExistence type="predicted"/>
<dbReference type="AlphaFoldDB" id="A0AA40KXH7"/>
<gene>
    <name evidence="2" type="ORF">K0M31_001283</name>
</gene>
<name>A0AA40KXH7_9HYME</name>
<accession>A0AA40KXH7</accession>
<evidence type="ECO:0000313" key="2">
    <source>
        <dbReference type="EMBL" id="KAK1136744.1"/>
    </source>
</evidence>
<comment type="caution">
    <text evidence="2">The sequence shown here is derived from an EMBL/GenBank/DDBJ whole genome shotgun (WGS) entry which is preliminary data.</text>
</comment>
<organism evidence="2 3">
    <name type="scientific">Melipona bicolor</name>
    <dbReference type="NCBI Taxonomy" id="60889"/>
    <lineage>
        <taxon>Eukaryota</taxon>
        <taxon>Metazoa</taxon>
        <taxon>Ecdysozoa</taxon>
        <taxon>Arthropoda</taxon>
        <taxon>Hexapoda</taxon>
        <taxon>Insecta</taxon>
        <taxon>Pterygota</taxon>
        <taxon>Neoptera</taxon>
        <taxon>Endopterygota</taxon>
        <taxon>Hymenoptera</taxon>
        <taxon>Apocrita</taxon>
        <taxon>Aculeata</taxon>
        <taxon>Apoidea</taxon>
        <taxon>Anthophila</taxon>
        <taxon>Apidae</taxon>
        <taxon>Melipona</taxon>
    </lineage>
</organism>
<feature type="compositionally biased region" description="Basic and acidic residues" evidence="1">
    <location>
        <begin position="88"/>
        <end position="97"/>
    </location>
</feature>
<evidence type="ECO:0000313" key="3">
    <source>
        <dbReference type="Proteomes" id="UP001177670"/>
    </source>
</evidence>
<dbReference type="EMBL" id="JAHYIQ010000001">
    <property type="protein sequence ID" value="KAK1136744.1"/>
    <property type="molecule type" value="Genomic_DNA"/>
</dbReference>
<reference evidence="2" key="1">
    <citation type="submission" date="2021-10" db="EMBL/GenBank/DDBJ databases">
        <title>Melipona bicolor Genome sequencing and assembly.</title>
        <authorList>
            <person name="Araujo N.S."/>
            <person name="Arias M.C."/>
        </authorList>
    </citation>
    <scope>NUCLEOTIDE SEQUENCE</scope>
    <source>
        <strain evidence="2">USP_2M_L1-L4_2017</strain>
        <tissue evidence="2">Whole body</tissue>
    </source>
</reference>
<sequence>MFEKRGTGLIITILNNDIIQEKNVDQKRIDFVAYLVVANGVHVIPKELAENPREDQQDPQVFPAELRATGSEKALSAKQFHRPAGKGRFLDPRHYRA</sequence>
<evidence type="ECO:0000256" key="1">
    <source>
        <dbReference type="SAM" id="MobiDB-lite"/>
    </source>
</evidence>
<dbReference type="Proteomes" id="UP001177670">
    <property type="component" value="Unassembled WGS sequence"/>
</dbReference>